<evidence type="ECO:0000313" key="1">
    <source>
        <dbReference type="EMBL" id="KKK81443.1"/>
    </source>
</evidence>
<protein>
    <submittedName>
        <fullName evidence="1">Uncharacterized protein</fullName>
    </submittedName>
</protein>
<reference evidence="1" key="1">
    <citation type="journal article" date="2015" name="Nature">
        <title>Complex archaea that bridge the gap between prokaryotes and eukaryotes.</title>
        <authorList>
            <person name="Spang A."/>
            <person name="Saw J.H."/>
            <person name="Jorgensen S.L."/>
            <person name="Zaremba-Niedzwiedzka K."/>
            <person name="Martijn J."/>
            <person name="Lind A.E."/>
            <person name="van Eijk R."/>
            <person name="Schleper C."/>
            <person name="Guy L."/>
            <person name="Ettema T.J."/>
        </authorList>
    </citation>
    <scope>NUCLEOTIDE SEQUENCE</scope>
</reference>
<sequence length="75" mass="8205">MITTEDTTIEALHKACLMVVEDRIALLRKHPDNVAGAVATGAIFKALGQALMQKGLPRLDGRSKDDIAKELEEFK</sequence>
<accession>A0A0F8YJ82</accession>
<proteinExistence type="predicted"/>
<gene>
    <name evidence="1" type="ORF">LCGC14_2813410</name>
</gene>
<dbReference type="EMBL" id="LAZR01053123">
    <property type="protein sequence ID" value="KKK81443.1"/>
    <property type="molecule type" value="Genomic_DNA"/>
</dbReference>
<comment type="caution">
    <text evidence="1">The sequence shown here is derived from an EMBL/GenBank/DDBJ whole genome shotgun (WGS) entry which is preliminary data.</text>
</comment>
<organism evidence="1">
    <name type="scientific">marine sediment metagenome</name>
    <dbReference type="NCBI Taxonomy" id="412755"/>
    <lineage>
        <taxon>unclassified sequences</taxon>
        <taxon>metagenomes</taxon>
        <taxon>ecological metagenomes</taxon>
    </lineage>
</organism>
<dbReference type="AlphaFoldDB" id="A0A0F8YJ82"/>
<name>A0A0F8YJ82_9ZZZZ</name>